<sequence>MIDKETKLVAEKVGQLMPLSETTGIAITIPIFQFGCFLLPPKFFNSFVVCTNSTNNSLTDSNEILRSSTNSSQKPFSERFMDSIDQIRSRNKRQLIDGYTIVASTLALGTSAYNTLQIAGIRETEQQLIEHIQANDKILQSTVANIISLTENQAAIVEELNQTRHSMVMLQDRLLLLYKHMKTLEKTVRVILEQFIPSIQADIHYDKIARSLDDLSNGKKNLDYLSREELRHLTNTVFNRSQKLLSLFDMPLMTVINRLLASQTFYFVPNNDPGTNGNSKQNEHPSVYRLGSLIITNILFIPRFKPSISVYEIFNTPIFTNNMSYQVYNLPRFLGIDYKRNTSLAWHNGDNVMNNCHFGKITFCHVLPPMVHKIEHSCLQSMFAREKISTCSFIESSEKPPYVRSIDDNKWIISVAEDLYCLMRDSDESMDENMDDIDNDNDNIIIKKFAIVNLPCKYELNCGKKIQLKNMKCKRNSVMDYYLISNGNYFKSEELIKLLDGNQINESQLLAFVNDKNHINIISKNLSKIQSDQKNIKQSLDLNVMKLLYKNNKFEFLSLIIIPVFVINCVIIVLYVKLCSKKLIITVPAK</sequence>
<keyword evidence="1" id="KW-0472">Membrane</keyword>
<dbReference type="Proteomes" id="UP000682733">
    <property type="component" value="Unassembled WGS sequence"/>
</dbReference>
<accession>A0A8S2D198</accession>
<reference evidence="2" key="1">
    <citation type="submission" date="2021-02" db="EMBL/GenBank/DDBJ databases">
        <authorList>
            <person name="Nowell W R."/>
        </authorList>
    </citation>
    <scope>NUCLEOTIDE SEQUENCE</scope>
</reference>
<feature type="transmembrane region" description="Helical" evidence="1">
    <location>
        <begin position="556"/>
        <end position="576"/>
    </location>
</feature>
<protein>
    <submittedName>
        <fullName evidence="2">Uncharacterized protein</fullName>
    </submittedName>
</protein>
<evidence type="ECO:0000313" key="4">
    <source>
        <dbReference type="Proteomes" id="UP000677228"/>
    </source>
</evidence>
<evidence type="ECO:0000313" key="3">
    <source>
        <dbReference type="EMBL" id="CAF3641202.1"/>
    </source>
</evidence>
<keyword evidence="1" id="KW-0812">Transmembrane</keyword>
<evidence type="ECO:0000313" key="2">
    <source>
        <dbReference type="EMBL" id="CAF0856160.1"/>
    </source>
</evidence>
<gene>
    <name evidence="2" type="ORF">OVA965_LOCUS7396</name>
    <name evidence="3" type="ORF">TMI583_LOCUS7391</name>
</gene>
<dbReference type="EMBL" id="CAJNOK010002350">
    <property type="protein sequence ID" value="CAF0856160.1"/>
    <property type="molecule type" value="Genomic_DNA"/>
</dbReference>
<name>A0A8S2D198_9BILA</name>
<comment type="caution">
    <text evidence="2">The sequence shown here is derived from an EMBL/GenBank/DDBJ whole genome shotgun (WGS) entry which is preliminary data.</text>
</comment>
<evidence type="ECO:0000256" key="1">
    <source>
        <dbReference type="SAM" id="Phobius"/>
    </source>
</evidence>
<dbReference type="Proteomes" id="UP000677228">
    <property type="component" value="Unassembled WGS sequence"/>
</dbReference>
<keyword evidence="1" id="KW-1133">Transmembrane helix</keyword>
<proteinExistence type="predicted"/>
<dbReference type="AlphaFoldDB" id="A0A8S2D198"/>
<dbReference type="EMBL" id="CAJOBA010002350">
    <property type="protein sequence ID" value="CAF3641202.1"/>
    <property type="molecule type" value="Genomic_DNA"/>
</dbReference>
<organism evidence="2 4">
    <name type="scientific">Didymodactylos carnosus</name>
    <dbReference type="NCBI Taxonomy" id="1234261"/>
    <lineage>
        <taxon>Eukaryota</taxon>
        <taxon>Metazoa</taxon>
        <taxon>Spiralia</taxon>
        <taxon>Gnathifera</taxon>
        <taxon>Rotifera</taxon>
        <taxon>Eurotatoria</taxon>
        <taxon>Bdelloidea</taxon>
        <taxon>Philodinida</taxon>
        <taxon>Philodinidae</taxon>
        <taxon>Didymodactylos</taxon>
    </lineage>
</organism>